<gene>
    <name evidence="3" type="ORF">BDV95DRAFT_607128</name>
</gene>
<evidence type="ECO:0000259" key="2">
    <source>
        <dbReference type="Pfam" id="PF06985"/>
    </source>
</evidence>
<evidence type="ECO:0000313" key="4">
    <source>
        <dbReference type="Proteomes" id="UP000481861"/>
    </source>
</evidence>
<dbReference type="PANTHER" id="PTHR24148">
    <property type="entry name" value="ANKYRIN REPEAT DOMAIN-CONTAINING PROTEIN 39 HOMOLOG-RELATED"/>
    <property type="match status" value="1"/>
</dbReference>
<dbReference type="InterPro" id="IPR010730">
    <property type="entry name" value="HET"/>
</dbReference>
<dbReference type="OrthoDB" id="194358at2759"/>
<dbReference type="Proteomes" id="UP000481861">
    <property type="component" value="Unassembled WGS sequence"/>
</dbReference>
<comment type="caution">
    <text evidence="3">The sequence shown here is derived from an EMBL/GenBank/DDBJ whole genome shotgun (WGS) entry which is preliminary data.</text>
</comment>
<protein>
    <submittedName>
        <fullName evidence="3">Heterokaryon incompatibility protein-domain-containing protein</fullName>
    </submittedName>
</protein>
<sequence>MKWLKRLSRRTKESSDAGTGGSGTSQRAAVDHHVDTPGQVTTNGQPPTCAEERAEELEAATTATPGTETCNEQQPTAEPTPPPAPATTSKRKPFAYTPLKQPRNFRILHLQRRLRDLRTDHRALPLEGSIVEASLDNPPEYFALSYTWGDATPVACITISGAPLAITASCAAALRRMLRGKTERLIWVDSICINQAADAAARAERNTQVAMMEDVYRRAVKVLVHLSEGTEATDVACQAIKSLQAAYLKAKVAGPLQAEGRVEYERVADDVLAYTPEFPYGKLYPVLSLPWFRRTWVFQEVALAKDVMFYCGASMMHFWTLIIAADFTRLPYSKLNSESLHWRQYLERHHAVQEFVRRHEAGEPVSNFGMSLLSLVAGVALSLEAGRPHDKIYGLYGVCARLGFRLPDPDYDKPVAVVYTEAARAIVQHDANLDILSVTEGSAGAAAFGLPSWVPDFSGSIHRWTPDNPPHLHLTTRTDKRVSGDSSWTYDFLPDGRSLRVRGRRLDIIVAVGTPWKTDHSTTLLGNAVENSGQYADSLVACIGTWHAVAQQQRKGRSGDDADADAVAALVRVLLNGEAPKHRLEPLSNATIARCLAVLIERAHTPDSVQRTRLVLPEDTLADVNFVGNFWIMQVLALERDRNNKRLR</sequence>
<proteinExistence type="predicted"/>
<dbReference type="InterPro" id="IPR052895">
    <property type="entry name" value="HetReg/Transcr_Mod"/>
</dbReference>
<dbReference type="AlphaFoldDB" id="A0A7C8IDX5"/>
<feature type="region of interest" description="Disordered" evidence="1">
    <location>
        <begin position="1"/>
        <end position="95"/>
    </location>
</feature>
<dbReference type="PANTHER" id="PTHR24148:SF64">
    <property type="entry name" value="HETEROKARYON INCOMPATIBILITY DOMAIN-CONTAINING PROTEIN"/>
    <property type="match status" value="1"/>
</dbReference>
<evidence type="ECO:0000256" key="1">
    <source>
        <dbReference type="SAM" id="MobiDB-lite"/>
    </source>
</evidence>
<feature type="domain" description="Heterokaryon incompatibility" evidence="2">
    <location>
        <begin position="141"/>
        <end position="300"/>
    </location>
</feature>
<accession>A0A7C8IDX5</accession>
<organism evidence="3 4">
    <name type="scientific">Massariosphaeria phaeospora</name>
    <dbReference type="NCBI Taxonomy" id="100035"/>
    <lineage>
        <taxon>Eukaryota</taxon>
        <taxon>Fungi</taxon>
        <taxon>Dikarya</taxon>
        <taxon>Ascomycota</taxon>
        <taxon>Pezizomycotina</taxon>
        <taxon>Dothideomycetes</taxon>
        <taxon>Pleosporomycetidae</taxon>
        <taxon>Pleosporales</taxon>
        <taxon>Pleosporales incertae sedis</taxon>
        <taxon>Massariosphaeria</taxon>
    </lineage>
</organism>
<reference evidence="3 4" key="1">
    <citation type="submission" date="2020-01" db="EMBL/GenBank/DDBJ databases">
        <authorList>
            <consortium name="DOE Joint Genome Institute"/>
            <person name="Haridas S."/>
            <person name="Albert R."/>
            <person name="Binder M."/>
            <person name="Bloem J."/>
            <person name="Labutti K."/>
            <person name="Salamov A."/>
            <person name="Andreopoulos B."/>
            <person name="Baker S.E."/>
            <person name="Barry K."/>
            <person name="Bills G."/>
            <person name="Bluhm B.H."/>
            <person name="Cannon C."/>
            <person name="Castanera R."/>
            <person name="Culley D.E."/>
            <person name="Daum C."/>
            <person name="Ezra D."/>
            <person name="Gonzalez J.B."/>
            <person name="Henrissat B."/>
            <person name="Kuo A."/>
            <person name="Liang C."/>
            <person name="Lipzen A."/>
            <person name="Lutzoni F."/>
            <person name="Magnuson J."/>
            <person name="Mondo S."/>
            <person name="Nolan M."/>
            <person name="Ohm R."/>
            <person name="Pangilinan J."/>
            <person name="Park H.-J.H."/>
            <person name="Ramirez L."/>
            <person name="Alfaro M."/>
            <person name="Sun H."/>
            <person name="Tritt A."/>
            <person name="Yoshinaga Y."/>
            <person name="Zwiers L.-H.L."/>
            <person name="Turgeon B.G."/>
            <person name="Goodwin S.B."/>
            <person name="Spatafora J.W."/>
            <person name="Crous P.W."/>
            <person name="Grigoriev I.V."/>
        </authorList>
    </citation>
    <scope>NUCLEOTIDE SEQUENCE [LARGE SCALE GENOMIC DNA]</scope>
    <source>
        <strain evidence="3 4">CBS 611.86</strain>
    </source>
</reference>
<name>A0A7C8IDX5_9PLEO</name>
<dbReference type="Pfam" id="PF06985">
    <property type="entry name" value="HET"/>
    <property type="match status" value="1"/>
</dbReference>
<keyword evidence="4" id="KW-1185">Reference proteome</keyword>
<feature type="compositionally biased region" description="Low complexity" evidence="1">
    <location>
        <begin position="59"/>
        <end position="69"/>
    </location>
</feature>
<dbReference type="EMBL" id="JAADJZ010000011">
    <property type="protein sequence ID" value="KAF2871710.1"/>
    <property type="molecule type" value="Genomic_DNA"/>
</dbReference>
<evidence type="ECO:0000313" key="3">
    <source>
        <dbReference type="EMBL" id="KAF2871710.1"/>
    </source>
</evidence>